<protein>
    <recommendedName>
        <fullName evidence="4">1,4-alpha-glucan branching enzyme</fullName>
        <ecNumber evidence="4">2.4.1.18</ecNumber>
    </recommendedName>
</protein>
<accession>A0A4Q5LZG8</accession>
<feature type="active site" description="Nucleophile" evidence="7">
    <location>
        <position position="288"/>
    </location>
</feature>
<dbReference type="SUPFAM" id="SSF51445">
    <property type="entry name" value="(Trans)glycosidases"/>
    <property type="match status" value="1"/>
</dbReference>
<keyword evidence="6" id="KW-0119">Carbohydrate metabolism</keyword>
<evidence type="ECO:0000313" key="9">
    <source>
        <dbReference type="EMBL" id="RYU95274.1"/>
    </source>
</evidence>
<comment type="function">
    <text evidence="2">Catalyzes the formation of the alpha-1,6-glucosidic linkages in glycogen by scission of a 1,4-alpha-linked oligosaccharide from growing alpha-1,4-glucan chains and the subsequent attachment of the oligosaccharide to the alpha-1,6 position.</text>
</comment>
<dbReference type="GO" id="GO:0004553">
    <property type="term" value="F:hydrolase activity, hydrolyzing O-glycosyl compounds"/>
    <property type="evidence" value="ECO:0007669"/>
    <property type="project" value="InterPro"/>
</dbReference>
<dbReference type="Gene3D" id="3.20.20.80">
    <property type="entry name" value="Glycosidases"/>
    <property type="match status" value="1"/>
</dbReference>
<dbReference type="Gene3D" id="2.60.40.10">
    <property type="entry name" value="Immunoglobulins"/>
    <property type="match status" value="1"/>
</dbReference>
<comment type="caution">
    <text evidence="9">The sequence shown here is derived from an EMBL/GenBank/DDBJ whole genome shotgun (WGS) entry which is preliminary data.</text>
</comment>
<dbReference type="PIRSF" id="PIRSF000463">
    <property type="entry name" value="GlgB"/>
    <property type="match status" value="1"/>
</dbReference>
<dbReference type="InterPro" id="IPR013783">
    <property type="entry name" value="Ig-like_fold"/>
</dbReference>
<dbReference type="Pfam" id="PF02806">
    <property type="entry name" value="Alpha-amylase_C"/>
    <property type="match status" value="1"/>
</dbReference>
<dbReference type="InterPro" id="IPR006048">
    <property type="entry name" value="A-amylase/branching_C"/>
</dbReference>
<dbReference type="InterPro" id="IPR004193">
    <property type="entry name" value="Glyco_hydro_13_N"/>
</dbReference>
<evidence type="ECO:0000256" key="3">
    <source>
        <dbReference type="ARBA" id="ARBA00009000"/>
    </source>
</evidence>
<dbReference type="SUPFAM" id="SSF81296">
    <property type="entry name" value="E set domains"/>
    <property type="match status" value="1"/>
</dbReference>
<dbReference type="Pfam" id="PF00128">
    <property type="entry name" value="Alpha-amylase"/>
    <property type="match status" value="2"/>
</dbReference>
<comment type="similarity">
    <text evidence="3">Belongs to the glycosyl hydrolase 13 family. GlgB subfamily.</text>
</comment>
<dbReference type="GO" id="GO:0005978">
    <property type="term" value="P:glycogen biosynthetic process"/>
    <property type="evidence" value="ECO:0007669"/>
    <property type="project" value="InterPro"/>
</dbReference>
<keyword evidence="5" id="KW-0808">Transferase</keyword>
<feature type="domain" description="Glycosyl hydrolase family 13 catalytic" evidence="8">
    <location>
        <begin position="128"/>
        <end position="486"/>
    </location>
</feature>
<sequence length="600" mass="68087">MRNVENQTEIYINGMGATPHEHGVFFRVWAPHADYVSVVGDFNEWNEGANPLIAGEGGCWGVNVENAKEGDQYKFFIKNGELNLYKNDPYARQVTNSVGNSVVYNPKAYDWEDVAFQMPSWNEIVIYELHIGTFNRSNPKKVGTFHDAIKKLPYLKGLGINAVEIMPPFEFAGDVSWGYNPAHPYAIETEYGGPRAFKDFIKEAHKLGIAVILDVVYNHFGPSDLDLWQFDGWNENGKGGIYFYNDWRSTTPWGDTRPDYERPEVGRYIKDNAIMWLEDYKVDGLRMDMVPYIRNVHADGNPSNDLQEGLNMIRWINSEVRERFPNALVVAEDMHGQHFITDQVQTGGLGYGSQWDADFVHPLRNVLTQASDEYVDMNLVASALLRRYSDDAMRRVIFTESHDEVANGKARVAEEVEPGNATGWYARKKATLGAVMVLTSPGIPMIFQGQTIQQDSWFQDTEPLDWGRLKKLSGISDMYKDMIHLRRNLTGVSAGLMGQHTEILALDHDKKLIAFQRWHQGGSRDTTVVVMNFSHETILNYPIKFPSEGKWLVRFNGDSQSYEPDFTHTECTEVDVTADNDTLMGEICVGPYSALVLSQD</sequence>
<dbReference type="SUPFAM" id="SSF51011">
    <property type="entry name" value="Glycosyl hydrolase domain"/>
    <property type="match status" value="1"/>
</dbReference>
<dbReference type="InterPro" id="IPR014756">
    <property type="entry name" value="Ig_E-set"/>
</dbReference>
<organism evidence="9 10">
    <name type="scientific">Emticicia agri</name>
    <dbReference type="NCBI Taxonomy" id="2492393"/>
    <lineage>
        <taxon>Bacteria</taxon>
        <taxon>Pseudomonadati</taxon>
        <taxon>Bacteroidota</taxon>
        <taxon>Cytophagia</taxon>
        <taxon>Cytophagales</taxon>
        <taxon>Leadbetterellaceae</taxon>
        <taxon>Emticicia</taxon>
    </lineage>
</organism>
<dbReference type="PANTHER" id="PTHR43651:SF11">
    <property type="entry name" value="MALTO-OLIGOSYLTREHALOSE TREHALOHYDROLASE"/>
    <property type="match status" value="1"/>
</dbReference>
<dbReference type="CDD" id="cd02855">
    <property type="entry name" value="E_set_GBE_prok_N"/>
    <property type="match status" value="1"/>
</dbReference>
<evidence type="ECO:0000256" key="7">
    <source>
        <dbReference type="PIRSR" id="PIRSR000463-1"/>
    </source>
</evidence>
<evidence type="ECO:0000259" key="8">
    <source>
        <dbReference type="SMART" id="SM00642"/>
    </source>
</evidence>
<dbReference type="GO" id="GO:0043169">
    <property type="term" value="F:cation binding"/>
    <property type="evidence" value="ECO:0007669"/>
    <property type="project" value="InterPro"/>
</dbReference>
<dbReference type="RefSeq" id="WP_130021323.1">
    <property type="nucleotide sequence ID" value="NZ_SEWF01000016.1"/>
</dbReference>
<keyword evidence="10" id="KW-1185">Reference proteome</keyword>
<evidence type="ECO:0000256" key="5">
    <source>
        <dbReference type="ARBA" id="ARBA00022679"/>
    </source>
</evidence>
<comment type="catalytic activity">
    <reaction evidence="1">
        <text>Transfers a segment of a (1-&gt;4)-alpha-D-glucan chain to a primary hydroxy group in a similar glucan chain.</text>
        <dbReference type="EC" id="2.4.1.18"/>
    </reaction>
</comment>
<evidence type="ECO:0000256" key="1">
    <source>
        <dbReference type="ARBA" id="ARBA00000826"/>
    </source>
</evidence>
<dbReference type="EC" id="2.4.1.18" evidence="4"/>
<dbReference type="InterPro" id="IPR037439">
    <property type="entry name" value="Branching_enzy"/>
</dbReference>
<dbReference type="InterPro" id="IPR006047">
    <property type="entry name" value="GH13_cat_dom"/>
</dbReference>
<dbReference type="Proteomes" id="UP000293162">
    <property type="component" value="Unassembled WGS sequence"/>
</dbReference>
<dbReference type="Gene3D" id="2.60.40.1180">
    <property type="entry name" value="Golgi alpha-mannosidase II"/>
    <property type="match status" value="1"/>
</dbReference>
<dbReference type="OrthoDB" id="9761875at2"/>
<dbReference type="InterPro" id="IPR017853">
    <property type="entry name" value="GH"/>
</dbReference>
<dbReference type="SMART" id="SM00642">
    <property type="entry name" value="Aamy"/>
    <property type="match status" value="1"/>
</dbReference>
<evidence type="ECO:0000313" key="10">
    <source>
        <dbReference type="Proteomes" id="UP000293162"/>
    </source>
</evidence>
<dbReference type="Pfam" id="PF02922">
    <property type="entry name" value="CBM_48"/>
    <property type="match status" value="1"/>
</dbReference>
<dbReference type="InterPro" id="IPR013780">
    <property type="entry name" value="Glyco_hydro_b"/>
</dbReference>
<dbReference type="PANTHER" id="PTHR43651">
    <property type="entry name" value="1,4-ALPHA-GLUCAN-BRANCHING ENZYME"/>
    <property type="match status" value="1"/>
</dbReference>
<name>A0A4Q5LZG8_9BACT</name>
<dbReference type="CDD" id="cd11325">
    <property type="entry name" value="AmyAc_GTHase"/>
    <property type="match status" value="1"/>
</dbReference>
<dbReference type="AlphaFoldDB" id="A0A4Q5LZG8"/>
<gene>
    <name evidence="9" type="ORF">EWM59_12545</name>
</gene>
<dbReference type="InterPro" id="IPR044143">
    <property type="entry name" value="GlgB_N_E_set_prok"/>
</dbReference>
<dbReference type="GO" id="GO:0003844">
    <property type="term" value="F:1,4-alpha-glucan branching enzyme activity"/>
    <property type="evidence" value="ECO:0007669"/>
    <property type="project" value="UniProtKB-EC"/>
</dbReference>
<evidence type="ECO:0000256" key="4">
    <source>
        <dbReference type="ARBA" id="ARBA00012541"/>
    </source>
</evidence>
<reference evidence="9 10" key="1">
    <citation type="submission" date="2019-02" db="EMBL/GenBank/DDBJ databases">
        <title>Bacterial novel species Emticicia sp. 17J42-9 isolated from soil.</title>
        <authorList>
            <person name="Jung H.-Y."/>
        </authorList>
    </citation>
    <scope>NUCLEOTIDE SEQUENCE [LARGE SCALE GENOMIC DNA]</scope>
    <source>
        <strain evidence="9 10">17J42-9</strain>
    </source>
</reference>
<proteinExistence type="inferred from homology"/>
<evidence type="ECO:0000256" key="2">
    <source>
        <dbReference type="ARBA" id="ARBA00002953"/>
    </source>
</evidence>
<feature type="active site" description="Proton donor" evidence="7">
    <location>
        <position position="332"/>
    </location>
</feature>
<dbReference type="EMBL" id="SEWF01000016">
    <property type="protein sequence ID" value="RYU95274.1"/>
    <property type="molecule type" value="Genomic_DNA"/>
</dbReference>
<evidence type="ECO:0000256" key="6">
    <source>
        <dbReference type="ARBA" id="ARBA00023277"/>
    </source>
</evidence>